<dbReference type="Gene3D" id="3.40.1580.10">
    <property type="entry name" value="SMI1/KNR4-like"/>
    <property type="match status" value="1"/>
</dbReference>
<dbReference type="EMBL" id="BOOF01000040">
    <property type="protein sequence ID" value="GIH65408.1"/>
    <property type="molecule type" value="Genomic_DNA"/>
</dbReference>
<dbReference type="InterPro" id="IPR018958">
    <property type="entry name" value="Knr4/Smi1-like_dom"/>
</dbReference>
<evidence type="ECO:0000313" key="3">
    <source>
        <dbReference type="Proteomes" id="UP000660454"/>
    </source>
</evidence>
<sequence>MQKVDWNEVRARTIALYARRRPGTSSDDLLPPALAEAQVHQAEKQFGVTFPDDYRQYLLTVSAGGRARTLRLGQTGWHWDGDTSTQHANLHVPFPDHDTALAACEEIWSKEPQYEDYASTAAYQAAHDEWERAAEAAGEARTTGAIFLCDDGCGFYTLLVASGPMRGTMWFDGRATCDRLNPLLNDAGKPATFGEWYLDWLKHEEPLVTPEQRQAAYQRWQAGIDTPIWFRWFDA</sequence>
<accession>A0ABQ4GVF9</accession>
<evidence type="ECO:0000313" key="2">
    <source>
        <dbReference type="EMBL" id="GIH65408.1"/>
    </source>
</evidence>
<reference evidence="2 3" key="1">
    <citation type="submission" date="2021-01" db="EMBL/GenBank/DDBJ databases">
        <title>Whole genome shotgun sequence of Microbispora siamensis NBRC 104113.</title>
        <authorList>
            <person name="Komaki H."/>
            <person name="Tamura T."/>
        </authorList>
    </citation>
    <scope>NUCLEOTIDE SEQUENCE [LARGE SCALE GENOMIC DNA]</scope>
    <source>
        <strain evidence="2 3">NBRC 104113</strain>
    </source>
</reference>
<gene>
    <name evidence="2" type="ORF">Msi02_62250</name>
</gene>
<organism evidence="2 3">
    <name type="scientific">Microbispora siamensis</name>
    <dbReference type="NCBI Taxonomy" id="564413"/>
    <lineage>
        <taxon>Bacteria</taxon>
        <taxon>Bacillati</taxon>
        <taxon>Actinomycetota</taxon>
        <taxon>Actinomycetes</taxon>
        <taxon>Streptosporangiales</taxon>
        <taxon>Streptosporangiaceae</taxon>
        <taxon>Microbispora</taxon>
    </lineage>
</organism>
<evidence type="ECO:0000259" key="1">
    <source>
        <dbReference type="SMART" id="SM00860"/>
    </source>
</evidence>
<dbReference type="SUPFAM" id="SSF160631">
    <property type="entry name" value="SMI1/KNR4-like"/>
    <property type="match status" value="1"/>
</dbReference>
<dbReference type="InterPro" id="IPR037883">
    <property type="entry name" value="Knr4/Smi1-like_sf"/>
</dbReference>
<proteinExistence type="predicted"/>
<keyword evidence="3" id="KW-1185">Reference proteome</keyword>
<dbReference type="Proteomes" id="UP000660454">
    <property type="component" value="Unassembled WGS sequence"/>
</dbReference>
<protein>
    <recommendedName>
        <fullName evidence="1">Knr4/Smi1-like domain-containing protein</fullName>
    </recommendedName>
</protein>
<dbReference type="SMART" id="SM00860">
    <property type="entry name" value="SMI1_KNR4"/>
    <property type="match status" value="1"/>
</dbReference>
<dbReference type="RefSeq" id="WP_204051470.1">
    <property type="nucleotide sequence ID" value="NZ_BOOF01000040.1"/>
</dbReference>
<feature type="domain" description="Knr4/Smi1-like" evidence="1">
    <location>
        <begin position="33"/>
        <end position="199"/>
    </location>
</feature>
<comment type="caution">
    <text evidence="2">The sequence shown here is derived from an EMBL/GenBank/DDBJ whole genome shotgun (WGS) entry which is preliminary data.</text>
</comment>
<dbReference type="Pfam" id="PF09346">
    <property type="entry name" value="SMI1_KNR4"/>
    <property type="match status" value="1"/>
</dbReference>
<name>A0ABQ4GVF9_9ACTN</name>